<keyword evidence="3" id="KW-1003">Cell membrane</keyword>
<dbReference type="PROSITE" id="PS50850">
    <property type="entry name" value="MFS"/>
    <property type="match status" value="1"/>
</dbReference>
<dbReference type="CDD" id="cd06173">
    <property type="entry name" value="MFS_MefA_like"/>
    <property type="match status" value="1"/>
</dbReference>
<organism evidence="9 10">
    <name type="scientific">Brevibacillus choshinensis</name>
    <dbReference type="NCBI Taxonomy" id="54911"/>
    <lineage>
        <taxon>Bacteria</taxon>
        <taxon>Bacillati</taxon>
        <taxon>Bacillota</taxon>
        <taxon>Bacilli</taxon>
        <taxon>Bacillales</taxon>
        <taxon>Paenibacillaceae</taxon>
        <taxon>Brevibacillus</taxon>
    </lineage>
</organism>
<evidence type="ECO:0000256" key="6">
    <source>
        <dbReference type="ARBA" id="ARBA00023136"/>
    </source>
</evidence>
<keyword evidence="5 7" id="KW-1133">Transmembrane helix</keyword>
<feature type="transmembrane region" description="Helical" evidence="7">
    <location>
        <begin position="376"/>
        <end position="395"/>
    </location>
</feature>
<name>A0ABX7FX36_BRECH</name>
<gene>
    <name evidence="9" type="ORF">JNE38_15380</name>
</gene>
<keyword evidence="6 7" id="KW-0472">Membrane</keyword>
<feature type="transmembrane region" description="Helical" evidence="7">
    <location>
        <begin position="73"/>
        <end position="92"/>
    </location>
</feature>
<protein>
    <submittedName>
        <fullName evidence="9">MFS transporter</fullName>
    </submittedName>
</protein>
<evidence type="ECO:0000256" key="3">
    <source>
        <dbReference type="ARBA" id="ARBA00022475"/>
    </source>
</evidence>
<feature type="transmembrane region" description="Helical" evidence="7">
    <location>
        <begin position="221"/>
        <end position="244"/>
    </location>
</feature>
<feature type="domain" description="Major facilitator superfamily (MFS) profile" evidence="8">
    <location>
        <begin position="8"/>
        <end position="400"/>
    </location>
</feature>
<evidence type="ECO:0000256" key="4">
    <source>
        <dbReference type="ARBA" id="ARBA00022692"/>
    </source>
</evidence>
<feature type="transmembrane region" description="Helical" evidence="7">
    <location>
        <begin position="346"/>
        <end position="370"/>
    </location>
</feature>
<evidence type="ECO:0000259" key="8">
    <source>
        <dbReference type="PROSITE" id="PS50850"/>
    </source>
</evidence>
<feature type="transmembrane region" description="Helical" evidence="7">
    <location>
        <begin position="164"/>
        <end position="183"/>
    </location>
</feature>
<evidence type="ECO:0000256" key="7">
    <source>
        <dbReference type="SAM" id="Phobius"/>
    </source>
</evidence>
<dbReference type="RefSeq" id="WP_203357338.1">
    <property type="nucleotide sequence ID" value="NZ_CP069127.1"/>
</dbReference>
<feature type="transmembrane region" description="Helical" evidence="7">
    <location>
        <begin position="44"/>
        <end position="66"/>
    </location>
</feature>
<dbReference type="InterPro" id="IPR011701">
    <property type="entry name" value="MFS"/>
</dbReference>
<dbReference type="InterPro" id="IPR036259">
    <property type="entry name" value="MFS_trans_sf"/>
</dbReference>
<evidence type="ECO:0000313" key="10">
    <source>
        <dbReference type="Proteomes" id="UP000596248"/>
    </source>
</evidence>
<keyword evidence="4 7" id="KW-0812">Transmembrane</keyword>
<keyword evidence="10" id="KW-1185">Reference proteome</keyword>
<feature type="transmembrane region" description="Helical" evidence="7">
    <location>
        <begin position="256"/>
        <end position="276"/>
    </location>
</feature>
<evidence type="ECO:0000256" key="1">
    <source>
        <dbReference type="ARBA" id="ARBA00004651"/>
    </source>
</evidence>
<accession>A0ABX7FX36</accession>
<dbReference type="EMBL" id="CP069127">
    <property type="protein sequence ID" value="QRG70365.1"/>
    <property type="molecule type" value="Genomic_DNA"/>
</dbReference>
<feature type="transmembrane region" description="Helical" evidence="7">
    <location>
        <begin position="21"/>
        <end position="38"/>
    </location>
</feature>
<dbReference type="Pfam" id="PF07690">
    <property type="entry name" value="MFS_1"/>
    <property type="match status" value="1"/>
</dbReference>
<dbReference type="PANTHER" id="PTHR23513:SF6">
    <property type="entry name" value="MAJOR FACILITATOR SUPERFAMILY ASSOCIATED DOMAIN-CONTAINING PROTEIN"/>
    <property type="match status" value="1"/>
</dbReference>
<proteinExistence type="predicted"/>
<dbReference type="SUPFAM" id="SSF103473">
    <property type="entry name" value="MFS general substrate transporter"/>
    <property type="match status" value="1"/>
</dbReference>
<sequence>MKQALNSNIVLLFSSYYLKTIAYGIAYFASIALVMDISNNPVHVGMITMLETLPFMLFSAFAGVLADRCNRKALIIGSYLFLAVAISAASLAQTLWALYLLAFATGTAYSFSFPAKRALQPSLVEEKLYLELNSLDAMLKSIFQIIRPAFAGLVVAFFGVHQAFLLAGVLCIIAVVLMLPIHAPGPEKKPEPLEKQSRRKVGLHDFFEGVRLIRQEASLTYLIFVQLLVTFVMSMQAALTFLHVEAHFQGYGDTETIVGLLFSVTGIGGLLGAVFMRKMLGHIRMIPLFLLSLALDGFLVIIFAVSKDLIAVVAIWIFLGVIGTVNGIVTETVVQSTVDPAMRGRVYGILSTCSEPVSLLSTGVGTSLAALVGSKMVFLFAGASEVVVALFGRFLPSYHRLNQRMNQSDETQSK</sequence>
<keyword evidence="2" id="KW-0813">Transport</keyword>
<evidence type="ECO:0000256" key="5">
    <source>
        <dbReference type="ARBA" id="ARBA00022989"/>
    </source>
</evidence>
<dbReference type="Gene3D" id="1.20.1250.20">
    <property type="entry name" value="MFS general substrate transporter like domains"/>
    <property type="match status" value="1"/>
</dbReference>
<feature type="transmembrane region" description="Helical" evidence="7">
    <location>
        <begin position="288"/>
        <end position="305"/>
    </location>
</feature>
<dbReference type="Proteomes" id="UP000596248">
    <property type="component" value="Chromosome"/>
</dbReference>
<evidence type="ECO:0000313" key="9">
    <source>
        <dbReference type="EMBL" id="QRG70365.1"/>
    </source>
</evidence>
<dbReference type="InterPro" id="IPR020846">
    <property type="entry name" value="MFS_dom"/>
</dbReference>
<reference evidence="9 10" key="1">
    <citation type="submission" date="2021-01" db="EMBL/GenBank/DDBJ databases">
        <title>Identification of strong promoters based on the transcriptome of Brevibacillus choshinensis.</title>
        <authorList>
            <person name="Yao D."/>
            <person name="Zhang K."/>
            <person name="Wu J."/>
        </authorList>
    </citation>
    <scope>NUCLEOTIDE SEQUENCE [LARGE SCALE GENOMIC DNA]</scope>
    <source>
        <strain evidence="9 10">HPD31-SP3</strain>
    </source>
</reference>
<feature type="transmembrane region" description="Helical" evidence="7">
    <location>
        <begin position="311"/>
        <end position="334"/>
    </location>
</feature>
<dbReference type="PANTHER" id="PTHR23513">
    <property type="entry name" value="INTEGRAL MEMBRANE EFFLUX PROTEIN-RELATED"/>
    <property type="match status" value="1"/>
</dbReference>
<comment type="subcellular location">
    <subcellularLocation>
        <location evidence="1">Cell membrane</location>
        <topology evidence="1">Multi-pass membrane protein</topology>
    </subcellularLocation>
</comment>
<evidence type="ECO:0000256" key="2">
    <source>
        <dbReference type="ARBA" id="ARBA00022448"/>
    </source>
</evidence>